<dbReference type="HOGENOM" id="CLU_416815_0_0_1"/>
<evidence type="ECO:0000313" key="3">
    <source>
        <dbReference type="Proteomes" id="UP000054248"/>
    </source>
</evidence>
<feature type="compositionally biased region" description="Low complexity" evidence="1">
    <location>
        <begin position="462"/>
        <end position="475"/>
    </location>
</feature>
<name>A0A0C3LWK7_9AGAM</name>
<feature type="region of interest" description="Disordered" evidence="1">
    <location>
        <begin position="601"/>
        <end position="648"/>
    </location>
</feature>
<organism evidence="2 3">
    <name type="scientific">Tulasnella calospora MUT 4182</name>
    <dbReference type="NCBI Taxonomy" id="1051891"/>
    <lineage>
        <taxon>Eukaryota</taxon>
        <taxon>Fungi</taxon>
        <taxon>Dikarya</taxon>
        <taxon>Basidiomycota</taxon>
        <taxon>Agaricomycotina</taxon>
        <taxon>Agaricomycetes</taxon>
        <taxon>Cantharellales</taxon>
        <taxon>Tulasnellaceae</taxon>
        <taxon>Tulasnella</taxon>
    </lineage>
</organism>
<evidence type="ECO:0000313" key="2">
    <source>
        <dbReference type="EMBL" id="KIO25752.1"/>
    </source>
</evidence>
<protein>
    <submittedName>
        <fullName evidence="2">Uncharacterized protein</fullName>
    </submittedName>
</protein>
<proteinExistence type="predicted"/>
<feature type="region of interest" description="Disordered" evidence="1">
    <location>
        <begin position="261"/>
        <end position="293"/>
    </location>
</feature>
<dbReference type="Proteomes" id="UP000054248">
    <property type="component" value="Unassembled WGS sequence"/>
</dbReference>
<sequence>MAEQPPHYSPVATRSSIFPPQLVIAPAADSVHFQSGNLGAEGETATIEGEVQLKGFTPDDWESVSITLKTMETAESQGVELFAKTVELFTSKKPSASTSSSVSTLPSSLPFSIPLTSDVPQEIRTPISSIAHSLTATLHPAKAGSPPFSKTVPIQIRRFTTADSPALSPAARTFNRDDPTPFKIQLPRAVFRSGEMIPVYFSVPPPTTSVSASEVQLRNIKAELVRVVRVGPVDAKASGSSGIKRDTFRAREGILTDQAVPTVNSNGYPLEKRKQSDTIPAPPLDAAQASTSRTGQGTVFDTVITRSGASCRFNSRRTVQLRLVLHTSNQSQLDDEDQTLPPEVDSAAGSITQSTILHQVNFHVHVEVSFVNRSNHTSNVIQAEIPITIIPALAPQPDADDLEVSYRKKHDQPPKTTTRTAEDNAPPAFDDESGRTIAFEGATAGADPPPFSAEPSNMGLPSFSESQSQAEAGSSYPEPGGSSAHPPGWQDSTSSELRFDGEGDLFGFRPEDQYDGLSHSLLMNRSSSPPPTLDSSVNDQNVTELAAFINPSQGDSVMANDPIVVASAFPPPPPALDDPLDLPPTIDERFSSLALDQNIVRYGATGPEVSQPSPEAPTPGGGEGGPPPYLSGAADPLHSAPPAYLDTR</sequence>
<dbReference type="EMBL" id="KN823036">
    <property type="protein sequence ID" value="KIO25752.1"/>
    <property type="molecule type" value="Genomic_DNA"/>
</dbReference>
<dbReference type="OrthoDB" id="3357813at2759"/>
<accession>A0A0C3LWK7</accession>
<evidence type="ECO:0000256" key="1">
    <source>
        <dbReference type="SAM" id="MobiDB-lite"/>
    </source>
</evidence>
<dbReference type="STRING" id="1051891.A0A0C3LWK7"/>
<reference evidence="3" key="2">
    <citation type="submission" date="2015-01" db="EMBL/GenBank/DDBJ databases">
        <title>Evolutionary Origins and Diversification of the Mycorrhizal Mutualists.</title>
        <authorList>
            <consortium name="DOE Joint Genome Institute"/>
            <consortium name="Mycorrhizal Genomics Consortium"/>
            <person name="Kohler A."/>
            <person name="Kuo A."/>
            <person name="Nagy L.G."/>
            <person name="Floudas D."/>
            <person name="Copeland A."/>
            <person name="Barry K.W."/>
            <person name="Cichocki N."/>
            <person name="Veneault-Fourrey C."/>
            <person name="LaButti K."/>
            <person name="Lindquist E.A."/>
            <person name="Lipzen A."/>
            <person name="Lundell T."/>
            <person name="Morin E."/>
            <person name="Murat C."/>
            <person name="Riley R."/>
            <person name="Ohm R."/>
            <person name="Sun H."/>
            <person name="Tunlid A."/>
            <person name="Henrissat B."/>
            <person name="Grigoriev I.V."/>
            <person name="Hibbett D.S."/>
            <person name="Martin F."/>
        </authorList>
    </citation>
    <scope>NUCLEOTIDE SEQUENCE [LARGE SCALE GENOMIC DNA]</scope>
    <source>
        <strain evidence="3">MUT 4182</strain>
    </source>
</reference>
<gene>
    <name evidence="2" type="ORF">M407DRAFT_8226</name>
</gene>
<feature type="compositionally biased region" description="Polar residues" evidence="1">
    <location>
        <begin position="521"/>
        <end position="539"/>
    </location>
</feature>
<dbReference type="AlphaFoldDB" id="A0A0C3LWK7"/>
<keyword evidence="3" id="KW-1185">Reference proteome</keyword>
<reference evidence="2 3" key="1">
    <citation type="submission" date="2014-04" db="EMBL/GenBank/DDBJ databases">
        <authorList>
            <consortium name="DOE Joint Genome Institute"/>
            <person name="Kuo A."/>
            <person name="Girlanda M."/>
            <person name="Perotto S."/>
            <person name="Kohler A."/>
            <person name="Nagy L.G."/>
            <person name="Floudas D."/>
            <person name="Copeland A."/>
            <person name="Barry K.W."/>
            <person name="Cichocki N."/>
            <person name="Veneault-Fourrey C."/>
            <person name="LaButti K."/>
            <person name="Lindquist E.A."/>
            <person name="Lipzen A."/>
            <person name="Lundell T."/>
            <person name="Morin E."/>
            <person name="Murat C."/>
            <person name="Sun H."/>
            <person name="Tunlid A."/>
            <person name="Henrissat B."/>
            <person name="Grigoriev I.V."/>
            <person name="Hibbett D.S."/>
            <person name="Martin F."/>
            <person name="Nordberg H.P."/>
            <person name="Cantor M.N."/>
            <person name="Hua S.X."/>
        </authorList>
    </citation>
    <scope>NUCLEOTIDE SEQUENCE [LARGE SCALE GENOMIC DNA]</scope>
    <source>
        <strain evidence="2 3">MUT 4182</strain>
    </source>
</reference>
<feature type="region of interest" description="Disordered" evidence="1">
    <location>
        <begin position="405"/>
        <end position="539"/>
    </location>
</feature>